<comment type="caution">
    <text evidence="1">The sequence shown here is derived from an EMBL/GenBank/DDBJ whole genome shotgun (WGS) entry which is preliminary data.</text>
</comment>
<protein>
    <submittedName>
        <fullName evidence="1">Uncharacterized protein</fullName>
    </submittedName>
</protein>
<evidence type="ECO:0000313" key="1">
    <source>
        <dbReference type="EMBL" id="KPA89873.1"/>
    </source>
</evidence>
<name>A0A0M9GFR3_9PSED</name>
<evidence type="ECO:0000313" key="2">
    <source>
        <dbReference type="Proteomes" id="UP000037931"/>
    </source>
</evidence>
<dbReference type="EMBL" id="JSYZ01000014">
    <property type="protein sequence ID" value="KPA89873.1"/>
    <property type="molecule type" value="Genomic_DNA"/>
</dbReference>
<gene>
    <name evidence="1" type="ORF">PF66_03727</name>
</gene>
<dbReference type="STRING" id="50340.PF66_03727"/>
<dbReference type="PATRIC" id="fig|50340.43.peg.1026"/>
<dbReference type="Proteomes" id="UP000037931">
    <property type="component" value="Unassembled WGS sequence"/>
</dbReference>
<keyword evidence="2" id="KW-1185">Reference proteome</keyword>
<dbReference type="AlphaFoldDB" id="A0A0M9GFR3"/>
<accession>A0A0M9GFR3</accession>
<organism evidence="1 2">
    <name type="scientific">Pseudomonas asplenii</name>
    <dbReference type="NCBI Taxonomy" id="53407"/>
    <lineage>
        <taxon>Bacteria</taxon>
        <taxon>Pseudomonadati</taxon>
        <taxon>Pseudomonadota</taxon>
        <taxon>Gammaproteobacteria</taxon>
        <taxon>Pseudomonadales</taxon>
        <taxon>Pseudomonadaceae</taxon>
        <taxon>Pseudomonas</taxon>
    </lineage>
</organism>
<sequence>MIGRRLTPSINAAIHFRRAILEHMDNFKDASVAQQRLSDIQSGRSNAITLEELEQLHGVERSDC</sequence>
<reference evidence="1 2" key="1">
    <citation type="journal article" date="2015" name="PLoS ONE">
        <title>Rice-Infecting Pseudomonas Genomes Are Highly Accessorized and Harbor Multiple Putative Virulence Mechanisms to Cause Sheath Brown Rot.</title>
        <authorList>
            <person name="Quibod I.L."/>
            <person name="Grande G."/>
            <person name="Oreiro E.G."/>
            <person name="Borja F.N."/>
            <person name="Dossa G.S."/>
            <person name="Mauleon R."/>
            <person name="Cruz C.V."/>
            <person name="Oliva R."/>
        </authorList>
    </citation>
    <scope>NUCLEOTIDE SEQUENCE [LARGE SCALE GENOMIC DNA]</scope>
    <source>
        <strain evidence="1 2">IRRI 6609</strain>
    </source>
</reference>
<proteinExistence type="predicted"/>